<keyword evidence="1" id="KW-1133">Transmembrane helix</keyword>
<evidence type="ECO:0000313" key="2">
    <source>
        <dbReference type="EMBL" id="OGZ98139.1"/>
    </source>
</evidence>
<comment type="caution">
    <text evidence="2">The sequence shown here is derived from an EMBL/GenBank/DDBJ whole genome shotgun (WGS) entry which is preliminary data.</text>
</comment>
<reference evidence="2 3" key="1">
    <citation type="journal article" date="2016" name="Nat. Commun.">
        <title>Thousands of microbial genomes shed light on interconnected biogeochemical processes in an aquifer system.</title>
        <authorList>
            <person name="Anantharaman K."/>
            <person name="Brown C.T."/>
            <person name="Hug L.A."/>
            <person name="Sharon I."/>
            <person name="Castelle C.J."/>
            <person name="Probst A.J."/>
            <person name="Thomas B.C."/>
            <person name="Singh A."/>
            <person name="Wilkins M.J."/>
            <person name="Karaoz U."/>
            <person name="Brodie E.L."/>
            <person name="Williams K.H."/>
            <person name="Hubbard S.S."/>
            <person name="Banfield J.F."/>
        </authorList>
    </citation>
    <scope>NUCLEOTIDE SEQUENCE [LARGE SCALE GENOMIC DNA]</scope>
</reference>
<sequence>MKSRENPSLLNIKVFRLAAAFWLAGWYCKITFYYEYLWSTAVRYPLEYSFFPFVLQDAAISQTVYLLPVAALIIFMTEDPRAYLSASVVMLVSSLLMSWHMNTHNDATFVVSFWVAVWLFWLAANLKRAEAEFKLHIVVLAQCLCAMIFLGGFMGKLTPEYWHGDVFYHTHIIENNLWWAARLKQTFNAEQLQGVAMVFSRAVIGMEGLLVLSPFLPSRFVCRFAPLCFSLIMFTNTWRIFSVLGCLMGMLLACLLLENSKKNA</sequence>
<protein>
    <recommendedName>
        <fullName evidence="4">HTTM domain-containing protein</fullName>
    </recommendedName>
</protein>
<evidence type="ECO:0000313" key="3">
    <source>
        <dbReference type="Proteomes" id="UP000179023"/>
    </source>
</evidence>
<evidence type="ECO:0000256" key="1">
    <source>
        <dbReference type="SAM" id="Phobius"/>
    </source>
</evidence>
<keyword evidence="1" id="KW-0812">Transmembrane</keyword>
<name>A0A1G2KFB7_9BACT</name>
<feature type="transmembrane region" description="Helical" evidence="1">
    <location>
        <begin position="82"/>
        <end position="101"/>
    </location>
</feature>
<feature type="transmembrane region" description="Helical" evidence="1">
    <location>
        <begin position="107"/>
        <end position="123"/>
    </location>
</feature>
<organism evidence="2 3">
    <name type="scientific">Candidatus Sungbacteria bacterium RIFCSPHIGHO2_02_FULL_47_11</name>
    <dbReference type="NCBI Taxonomy" id="1802270"/>
    <lineage>
        <taxon>Bacteria</taxon>
        <taxon>Candidatus Sungiibacteriota</taxon>
    </lineage>
</organism>
<feature type="transmembrane region" description="Helical" evidence="1">
    <location>
        <begin position="12"/>
        <end position="34"/>
    </location>
</feature>
<gene>
    <name evidence="2" type="ORF">A3C07_04940</name>
</gene>
<keyword evidence="1" id="KW-0472">Membrane</keyword>
<feature type="transmembrane region" description="Helical" evidence="1">
    <location>
        <begin position="135"/>
        <end position="154"/>
    </location>
</feature>
<dbReference type="STRING" id="1802270.A3C07_04940"/>
<feature type="transmembrane region" description="Helical" evidence="1">
    <location>
        <begin position="236"/>
        <end position="257"/>
    </location>
</feature>
<accession>A0A1G2KFB7</accession>
<dbReference type="Proteomes" id="UP000179023">
    <property type="component" value="Unassembled WGS sequence"/>
</dbReference>
<feature type="transmembrane region" description="Helical" evidence="1">
    <location>
        <begin position="54"/>
        <end position="75"/>
    </location>
</feature>
<dbReference type="AlphaFoldDB" id="A0A1G2KFB7"/>
<proteinExistence type="predicted"/>
<evidence type="ECO:0008006" key="4">
    <source>
        <dbReference type="Google" id="ProtNLM"/>
    </source>
</evidence>
<dbReference type="EMBL" id="MHQI01000072">
    <property type="protein sequence ID" value="OGZ98139.1"/>
    <property type="molecule type" value="Genomic_DNA"/>
</dbReference>